<evidence type="ECO:0000313" key="1">
    <source>
        <dbReference type="EMBL" id="ACS89926.1"/>
    </source>
</evidence>
<protein>
    <submittedName>
        <fullName evidence="1">Uncharacterized protein</fullName>
    </submittedName>
</protein>
<name>C6A2T1_THESM</name>
<keyword evidence="2" id="KW-1185">Reference proteome</keyword>
<organism evidence="1 2">
    <name type="scientific">Thermococcus sibiricus (strain DSM 12597 / MM 739)</name>
    <dbReference type="NCBI Taxonomy" id="604354"/>
    <lineage>
        <taxon>Archaea</taxon>
        <taxon>Methanobacteriati</taxon>
        <taxon>Methanobacteriota</taxon>
        <taxon>Thermococci</taxon>
        <taxon>Thermococcales</taxon>
        <taxon>Thermococcaceae</taxon>
        <taxon>Thermococcus</taxon>
    </lineage>
</organism>
<sequence length="174" mass="20430">MSFKVGEFMAGTVSKIVIFNDEEEFVADMEEAMERFTYLASKYGVNVIEGVLLWDYIGIRDDEGIKVFRIGEFPYIEGILKVDLDILKILEQYFDEMESRWEDLTTDEINYFVEMLNDALGEHRVYYEAHELGLERNEAYIILNIKGLYYLENVVDSEDRHVLDEAVSILTKYM</sequence>
<dbReference type="STRING" id="604354.TSIB_0865"/>
<dbReference type="HOGENOM" id="CLU_1599099_0_0_2"/>
<proteinExistence type="predicted"/>
<evidence type="ECO:0000313" key="2">
    <source>
        <dbReference type="Proteomes" id="UP000009079"/>
    </source>
</evidence>
<dbReference type="Proteomes" id="UP000009079">
    <property type="component" value="Chromosome"/>
</dbReference>
<gene>
    <name evidence="1" type="ordered locus">TSIB_0865</name>
</gene>
<dbReference type="KEGG" id="tsi:TSIB_0865"/>
<accession>C6A2T1</accession>
<dbReference type="EMBL" id="CP001463">
    <property type="protein sequence ID" value="ACS89926.1"/>
    <property type="molecule type" value="Genomic_DNA"/>
</dbReference>
<reference evidence="1 2" key="1">
    <citation type="journal article" date="2009" name="Appl. Environ. Microbiol.">
        <title>Metabolic versatility and indigenous origin of the archaeon Thermococcus sibiricus, isolated from a siberian oil reservoir, as revealed by genome analysis.</title>
        <authorList>
            <person name="Mardanov A.V."/>
            <person name="Ravin N.V."/>
            <person name="Svetlitchnyi V.A."/>
            <person name="Beletsky A.V."/>
            <person name="Miroshnichenko M.L."/>
            <person name="Bonch-Osmolovskaya E.A."/>
            <person name="Skryabin K.G."/>
        </authorList>
    </citation>
    <scope>NUCLEOTIDE SEQUENCE [LARGE SCALE GENOMIC DNA]</scope>
    <source>
        <strain evidence="2">DSM 12597 / MM 739</strain>
    </source>
</reference>
<dbReference type="AlphaFoldDB" id="C6A2T1"/>
<dbReference type="eggNOG" id="arCOG05812">
    <property type="taxonomic scope" value="Archaea"/>
</dbReference>